<evidence type="ECO:0000256" key="1">
    <source>
        <dbReference type="SAM" id="MobiDB-lite"/>
    </source>
</evidence>
<dbReference type="GeneID" id="27328322"/>
<dbReference type="PANTHER" id="PTHR38111:SF2">
    <property type="entry name" value="FINGER DOMAIN PROTEIN, PUTATIVE (AFU_ORTHOLOGUE AFUA_1G01560)-RELATED"/>
    <property type="match status" value="1"/>
</dbReference>
<dbReference type="STRING" id="91928.A0A0D2A7B2"/>
<keyword evidence="3" id="KW-1185">Reference proteome</keyword>
<accession>A0A0D2A7B2</accession>
<evidence type="ECO:0000313" key="2">
    <source>
        <dbReference type="EMBL" id="KIW20662.1"/>
    </source>
</evidence>
<evidence type="ECO:0000313" key="3">
    <source>
        <dbReference type="Proteomes" id="UP000053328"/>
    </source>
</evidence>
<feature type="region of interest" description="Disordered" evidence="1">
    <location>
        <begin position="410"/>
        <end position="432"/>
    </location>
</feature>
<proteinExistence type="predicted"/>
<dbReference type="VEuPathDB" id="FungiDB:PV08_01239"/>
<dbReference type="AlphaFoldDB" id="A0A0D2A7B2"/>
<dbReference type="PANTHER" id="PTHR38111">
    <property type="entry name" value="ZN(2)-C6 FUNGAL-TYPE DOMAIN-CONTAINING PROTEIN-RELATED"/>
    <property type="match status" value="1"/>
</dbReference>
<organism evidence="2 3">
    <name type="scientific">Exophiala spinifera</name>
    <dbReference type="NCBI Taxonomy" id="91928"/>
    <lineage>
        <taxon>Eukaryota</taxon>
        <taxon>Fungi</taxon>
        <taxon>Dikarya</taxon>
        <taxon>Ascomycota</taxon>
        <taxon>Pezizomycotina</taxon>
        <taxon>Eurotiomycetes</taxon>
        <taxon>Chaetothyriomycetidae</taxon>
        <taxon>Chaetothyriales</taxon>
        <taxon>Herpotrichiellaceae</taxon>
        <taxon>Exophiala</taxon>
    </lineage>
</organism>
<name>A0A0D2A7B2_9EURO</name>
<sequence>MVGVPGRSKGCHTCLKRRIKCGEFSCRSRALERHSLTPPPFLPDESRPTCKRCSKAGYICAGYDRKLEMRFHTFEESAAPLSSKTTRNPPLTTVPKNLVLSSNQELAPLPQELSLVAFRDNIQFSYLFDNFVWSSYGSPWLQMAAAGRLDSLSLEACRAFSLSIFGKHHHQPDIEVSGAMHYDKTVRALSSRLFRVGSPGSEGLIIPITILLMHSSTTPDPQACAFHIQGLLKLVQLCGPARFALDPLRSAFESCRATLITIGLITKSRSFLEQSDWIDQPWSTCGQENKSNQNKLVDILAFVPGFLEDQARLEQWPADDFRLDLIQRIEYQLAKLYNWRWHWEEINPHACWEVDPEVIPSHQFLKNPRPIRKTLIFSTFSRAIDIALYNAVLLCLLGLLWSLSPSTDDGDDDDEALSPPIEPSQTPLNLPGNVDSLTEPAVEICRAFEFQLLNVKNSRDSALFWLLPVGLASRVLEDKPEYVAWIKNMLDSSQITKGYGTGQNTTGFGFYRFPKIKRRRAQGLDYSMIQPQYDSDSLKRYSTGSLPQPQESSGWT</sequence>
<reference evidence="2 3" key="1">
    <citation type="submission" date="2015-01" db="EMBL/GenBank/DDBJ databases">
        <title>The Genome Sequence of Exophiala spinifera CBS89968.</title>
        <authorList>
            <consortium name="The Broad Institute Genomics Platform"/>
            <person name="Cuomo C."/>
            <person name="de Hoog S."/>
            <person name="Gorbushina A."/>
            <person name="Stielow B."/>
            <person name="Teixiera M."/>
            <person name="Abouelleil A."/>
            <person name="Chapman S.B."/>
            <person name="Priest M."/>
            <person name="Young S.K."/>
            <person name="Wortman J."/>
            <person name="Nusbaum C."/>
            <person name="Birren B."/>
        </authorList>
    </citation>
    <scope>NUCLEOTIDE SEQUENCE [LARGE SCALE GENOMIC DNA]</scope>
    <source>
        <strain evidence="2 3">CBS 89968</strain>
    </source>
</reference>
<dbReference type="EMBL" id="KN847492">
    <property type="protein sequence ID" value="KIW20662.1"/>
    <property type="molecule type" value="Genomic_DNA"/>
</dbReference>
<dbReference type="InterPro" id="IPR053178">
    <property type="entry name" value="Osmoadaptation_assoc"/>
</dbReference>
<gene>
    <name evidence="2" type="ORF">PV08_01239</name>
</gene>
<dbReference type="RefSeq" id="XP_016240878.1">
    <property type="nucleotide sequence ID" value="XM_016375602.1"/>
</dbReference>
<evidence type="ECO:0008006" key="4">
    <source>
        <dbReference type="Google" id="ProtNLM"/>
    </source>
</evidence>
<protein>
    <recommendedName>
        <fullName evidence="4">Zn(2)-C6 fungal-type domain-containing protein</fullName>
    </recommendedName>
</protein>
<dbReference type="Proteomes" id="UP000053328">
    <property type="component" value="Unassembled WGS sequence"/>
</dbReference>
<dbReference type="HOGENOM" id="CLU_021599_5_1_1"/>
<dbReference type="OrthoDB" id="3525185at2759"/>